<evidence type="ECO:0000313" key="7">
    <source>
        <dbReference type="EMBL" id="KAJ5738156.1"/>
    </source>
</evidence>
<dbReference type="InterPro" id="IPR016461">
    <property type="entry name" value="COMT-like"/>
</dbReference>
<comment type="caution">
    <text evidence="7">The sequence shown here is derived from an EMBL/GenBank/DDBJ whole genome shotgun (WGS) entry which is preliminary data.</text>
</comment>
<organism evidence="7 8">
    <name type="scientific">Penicillium malachiteum</name>
    <dbReference type="NCBI Taxonomy" id="1324776"/>
    <lineage>
        <taxon>Eukaryota</taxon>
        <taxon>Fungi</taxon>
        <taxon>Dikarya</taxon>
        <taxon>Ascomycota</taxon>
        <taxon>Pezizomycotina</taxon>
        <taxon>Eurotiomycetes</taxon>
        <taxon>Eurotiomycetidae</taxon>
        <taxon>Eurotiales</taxon>
        <taxon>Aspergillaceae</taxon>
        <taxon>Penicillium</taxon>
    </lineage>
</organism>
<proteinExistence type="inferred from homology"/>
<dbReference type="SUPFAM" id="SSF46785">
    <property type="entry name" value="Winged helix' DNA-binding domain"/>
    <property type="match status" value="1"/>
</dbReference>
<sequence length="422" mass="47571">MGDVTRLLKTVESSTKVYLDYLQSKNLPEPSYQHGNGLDPRVPLPVEVAKAHQAAIEATDELHHLLLGPLVQLFHATGEQLVLLSIQYIYEYGIAAHVPLEGSISMKELAQLTGLNVKDLTRFLRVAISRHIFDEPEKGQITHTASSKLLINNPMVQSWLMNIAQEFWPAFSRTVEATKKWPGSEEPHEAGYSLSNGTSSNPFDHIKKDPKRQQQFIEAMRFSHLHPEFHLSHLLENYKFDQAGNSPTIVDIGGSNGEVSIEIASRYPNAQCIVQDLPDTIAGLKEHVPLELRDRVTGMAHDFLTPQPIKGADIYLLRWILHDWSDLYCIKILRNLIPALKQGARVVINDICIPEPGQLGPKANRELRFMDISMKAFNNARERDVEAWKDLFERTDPNLHLLGISVPNGGRMAIIEAEWRGD</sequence>
<reference evidence="7" key="1">
    <citation type="journal article" date="2023" name="IMA Fungus">
        <title>Comparative genomic study of the Penicillium genus elucidates a diverse pangenome and 15 lateral gene transfer events.</title>
        <authorList>
            <person name="Petersen C."/>
            <person name="Sorensen T."/>
            <person name="Nielsen M.R."/>
            <person name="Sondergaard T.E."/>
            <person name="Sorensen J.L."/>
            <person name="Fitzpatrick D.A."/>
            <person name="Frisvad J.C."/>
            <person name="Nielsen K.L."/>
        </authorList>
    </citation>
    <scope>NUCLEOTIDE SEQUENCE</scope>
    <source>
        <strain evidence="7">IBT 17514</strain>
    </source>
</reference>
<dbReference type="InterPro" id="IPR036390">
    <property type="entry name" value="WH_DNA-bd_sf"/>
</dbReference>
<dbReference type="SUPFAM" id="SSF53335">
    <property type="entry name" value="S-adenosyl-L-methionine-dependent methyltransferases"/>
    <property type="match status" value="1"/>
</dbReference>
<keyword evidence="1" id="KW-0489">Methyltransferase</keyword>
<dbReference type="Proteomes" id="UP001215712">
    <property type="component" value="Unassembled WGS sequence"/>
</dbReference>
<dbReference type="InterPro" id="IPR001077">
    <property type="entry name" value="COMT_C"/>
</dbReference>
<dbReference type="GO" id="GO:0044550">
    <property type="term" value="P:secondary metabolite biosynthetic process"/>
    <property type="evidence" value="ECO:0007669"/>
    <property type="project" value="UniProtKB-ARBA"/>
</dbReference>
<reference evidence="7" key="2">
    <citation type="submission" date="2023-01" db="EMBL/GenBank/DDBJ databases">
        <authorList>
            <person name="Petersen C."/>
        </authorList>
    </citation>
    <scope>NUCLEOTIDE SEQUENCE</scope>
    <source>
        <strain evidence="7">IBT 17514</strain>
    </source>
</reference>
<keyword evidence="2" id="KW-0808">Transferase</keyword>
<dbReference type="Gene3D" id="3.40.50.150">
    <property type="entry name" value="Vaccinia Virus protein VP39"/>
    <property type="match status" value="1"/>
</dbReference>
<evidence type="ECO:0000313" key="8">
    <source>
        <dbReference type="Proteomes" id="UP001215712"/>
    </source>
</evidence>
<evidence type="ECO:0000256" key="2">
    <source>
        <dbReference type="ARBA" id="ARBA00022679"/>
    </source>
</evidence>
<evidence type="ECO:0000256" key="1">
    <source>
        <dbReference type="ARBA" id="ARBA00022603"/>
    </source>
</evidence>
<evidence type="ECO:0000256" key="4">
    <source>
        <dbReference type="ARBA" id="ARBA00038277"/>
    </source>
</evidence>
<keyword evidence="8" id="KW-1185">Reference proteome</keyword>
<protein>
    <recommendedName>
        <fullName evidence="6">O-methyltransferase C-terminal domain-containing protein</fullName>
    </recommendedName>
</protein>
<dbReference type="EMBL" id="JAQJAN010000002">
    <property type="protein sequence ID" value="KAJ5738156.1"/>
    <property type="molecule type" value="Genomic_DNA"/>
</dbReference>
<feature type="compositionally biased region" description="Basic and acidic residues" evidence="5">
    <location>
        <begin position="179"/>
        <end position="189"/>
    </location>
</feature>
<dbReference type="AlphaFoldDB" id="A0AAD6HU03"/>
<comment type="similarity">
    <text evidence="4">Belongs to the class I-like SAM-binding methyltransferase superfamily. Cation-independent O-methyltransferase family.</text>
</comment>
<accession>A0AAD6HU03</accession>
<dbReference type="Gene3D" id="1.10.10.10">
    <property type="entry name" value="Winged helix-like DNA-binding domain superfamily/Winged helix DNA-binding domain"/>
    <property type="match status" value="1"/>
</dbReference>
<dbReference type="GO" id="GO:0008171">
    <property type="term" value="F:O-methyltransferase activity"/>
    <property type="evidence" value="ECO:0007669"/>
    <property type="project" value="InterPro"/>
</dbReference>
<feature type="compositionally biased region" description="Polar residues" evidence="5">
    <location>
        <begin position="193"/>
        <end position="202"/>
    </location>
</feature>
<feature type="region of interest" description="Disordered" evidence="5">
    <location>
        <begin position="179"/>
        <end position="210"/>
    </location>
</feature>
<dbReference type="GO" id="GO:0032259">
    <property type="term" value="P:methylation"/>
    <property type="evidence" value="ECO:0007669"/>
    <property type="project" value="UniProtKB-KW"/>
</dbReference>
<dbReference type="PROSITE" id="PS51683">
    <property type="entry name" value="SAM_OMT_II"/>
    <property type="match status" value="1"/>
</dbReference>
<gene>
    <name evidence="7" type="ORF">N7493_001311</name>
</gene>
<dbReference type="Pfam" id="PF00891">
    <property type="entry name" value="Methyltransf_2"/>
    <property type="match status" value="1"/>
</dbReference>
<dbReference type="PANTHER" id="PTHR43712:SF5">
    <property type="entry name" value="O-METHYLTRANSFERASE ASQN-RELATED"/>
    <property type="match status" value="1"/>
</dbReference>
<dbReference type="PANTHER" id="PTHR43712">
    <property type="entry name" value="PUTATIVE (AFU_ORTHOLOGUE AFUA_4G14580)-RELATED"/>
    <property type="match status" value="1"/>
</dbReference>
<dbReference type="InterPro" id="IPR029063">
    <property type="entry name" value="SAM-dependent_MTases_sf"/>
</dbReference>
<dbReference type="CDD" id="cd02440">
    <property type="entry name" value="AdoMet_MTases"/>
    <property type="match status" value="1"/>
</dbReference>
<keyword evidence="3" id="KW-0949">S-adenosyl-L-methionine</keyword>
<evidence type="ECO:0000256" key="3">
    <source>
        <dbReference type="ARBA" id="ARBA00022691"/>
    </source>
</evidence>
<evidence type="ECO:0000259" key="6">
    <source>
        <dbReference type="Pfam" id="PF00891"/>
    </source>
</evidence>
<name>A0AAD6HU03_9EURO</name>
<dbReference type="InterPro" id="IPR036388">
    <property type="entry name" value="WH-like_DNA-bd_sf"/>
</dbReference>
<evidence type="ECO:0000256" key="5">
    <source>
        <dbReference type="SAM" id="MobiDB-lite"/>
    </source>
</evidence>
<feature type="domain" description="O-methyltransferase C-terminal" evidence="6">
    <location>
        <begin position="191"/>
        <end position="394"/>
    </location>
</feature>